<sequence>MGSCVLFGTGTIAQLLLPASGGTKKAYDKHRLFPTNFLKGEPYGHTKGSRANFMCVDYQKNIYISDDDPRVYVKKFKDALGDEACRFTCEENAIPLGFGEMDYLDFLKERRVPMSKVIKDSFSRL</sequence>
<dbReference type="EMBL" id="QICB01000001">
    <property type="protein sequence ID" value="RNL21618.1"/>
    <property type="molecule type" value="Genomic_DNA"/>
</dbReference>
<keyword evidence="2" id="KW-1185">Reference proteome</keyword>
<evidence type="ECO:0000313" key="2">
    <source>
        <dbReference type="Proteomes" id="UP000267368"/>
    </source>
</evidence>
<proteinExistence type="predicted"/>
<comment type="caution">
    <text evidence="1">The sequence shown here is derived from an EMBL/GenBank/DDBJ whole genome shotgun (WGS) entry which is preliminary data.</text>
</comment>
<reference evidence="2" key="1">
    <citation type="submission" date="2018-05" db="EMBL/GenBank/DDBJ databases">
        <title>Genome Sequencing of selected type strains of the family Eggerthellaceae.</title>
        <authorList>
            <person name="Danylec N."/>
            <person name="Stoll D.A."/>
            <person name="Doetsch A."/>
            <person name="Huch M."/>
        </authorList>
    </citation>
    <scope>NUCLEOTIDE SEQUENCE [LARGE SCALE GENOMIC DNA]</scope>
    <source>
        <strain evidence="2">DSM 17537</strain>
    </source>
</reference>
<name>A0A3N0AJB9_9ACTN</name>
<organism evidence="1 2">
    <name type="scientific">Slackia faecicanis</name>
    <dbReference type="NCBI Taxonomy" id="255723"/>
    <lineage>
        <taxon>Bacteria</taxon>
        <taxon>Bacillati</taxon>
        <taxon>Actinomycetota</taxon>
        <taxon>Coriobacteriia</taxon>
        <taxon>Eggerthellales</taxon>
        <taxon>Eggerthellaceae</taxon>
        <taxon>Slackia</taxon>
    </lineage>
</organism>
<evidence type="ECO:0000313" key="1">
    <source>
        <dbReference type="EMBL" id="RNL21618.1"/>
    </source>
</evidence>
<gene>
    <name evidence="1" type="ORF">DMP07_01955</name>
</gene>
<dbReference type="Proteomes" id="UP000267368">
    <property type="component" value="Unassembled WGS sequence"/>
</dbReference>
<dbReference type="AlphaFoldDB" id="A0A3N0AJB9"/>
<accession>A0A3N0AJB9</accession>
<protein>
    <submittedName>
        <fullName evidence="1">Uncharacterized protein</fullName>
    </submittedName>
</protein>